<dbReference type="InterPro" id="IPR049220">
    <property type="entry name" value="DUF6868"/>
</dbReference>
<evidence type="ECO:0000313" key="4">
    <source>
        <dbReference type="Proteomes" id="UP000319143"/>
    </source>
</evidence>
<accession>A0A5C6E162</accession>
<keyword evidence="1" id="KW-0812">Transmembrane</keyword>
<sequence>MTTETLASFLGWCLVINFSVLVLATLSLVLGGKSVRRIHAQLFPIDEEQLPPIYFQFLANYKLAIFVFNLAPYLALKIMG</sequence>
<feature type="transmembrane region" description="Helical" evidence="1">
    <location>
        <begin position="53"/>
        <end position="75"/>
    </location>
</feature>
<keyword evidence="4" id="KW-1185">Reference proteome</keyword>
<comment type="caution">
    <text evidence="3">The sequence shown here is derived from an EMBL/GenBank/DDBJ whole genome shotgun (WGS) entry which is preliminary data.</text>
</comment>
<dbReference type="OrthoDB" id="287243at2"/>
<name>A0A5C6E162_9BACT</name>
<evidence type="ECO:0000313" key="3">
    <source>
        <dbReference type="EMBL" id="TWU42622.1"/>
    </source>
</evidence>
<evidence type="ECO:0000256" key="1">
    <source>
        <dbReference type="SAM" id="Phobius"/>
    </source>
</evidence>
<feature type="transmembrane region" description="Helical" evidence="1">
    <location>
        <begin position="6"/>
        <end position="32"/>
    </location>
</feature>
<dbReference type="AlphaFoldDB" id="A0A5C6E162"/>
<dbReference type="RefSeq" id="WP_146524641.1">
    <property type="nucleotide sequence ID" value="NZ_SJPV01000001.1"/>
</dbReference>
<dbReference type="Proteomes" id="UP000319143">
    <property type="component" value="Unassembled WGS sequence"/>
</dbReference>
<feature type="domain" description="DUF6868" evidence="2">
    <location>
        <begin position="1"/>
        <end position="79"/>
    </location>
</feature>
<organism evidence="3 4">
    <name type="scientific">Novipirellula artificiosorum</name>
    <dbReference type="NCBI Taxonomy" id="2528016"/>
    <lineage>
        <taxon>Bacteria</taxon>
        <taxon>Pseudomonadati</taxon>
        <taxon>Planctomycetota</taxon>
        <taxon>Planctomycetia</taxon>
        <taxon>Pirellulales</taxon>
        <taxon>Pirellulaceae</taxon>
        <taxon>Novipirellula</taxon>
    </lineage>
</organism>
<keyword evidence="1" id="KW-1133">Transmembrane helix</keyword>
<dbReference type="EMBL" id="SJPV01000001">
    <property type="protein sequence ID" value="TWU42622.1"/>
    <property type="molecule type" value="Genomic_DNA"/>
</dbReference>
<evidence type="ECO:0000259" key="2">
    <source>
        <dbReference type="Pfam" id="PF21742"/>
    </source>
</evidence>
<protein>
    <recommendedName>
        <fullName evidence="2">DUF6868 domain-containing protein</fullName>
    </recommendedName>
</protein>
<gene>
    <name evidence="3" type="ORF">Poly41_09200</name>
</gene>
<dbReference type="Pfam" id="PF21742">
    <property type="entry name" value="DUF6868"/>
    <property type="match status" value="1"/>
</dbReference>
<reference evidence="3 4" key="1">
    <citation type="submission" date="2019-02" db="EMBL/GenBank/DDBJ databases">
        <title>Deep-cultivation of Planctomycetes and their phenomic and genomic characterization uncovers novel biology.</title>
        <authorList>
            <person name="Wiegand S."/>
            <person name="Jogler M."/>
            <person name="Boedeker C."/>
            <person name="Pinto D."/>
            <person name="Vollmers J."/>
            <person name="Rivas-Marin E."/>
            <person name="Kohn T."/>
            <person name="Peeters S.H."/>
            <person name="Heuer A."/>
            <person name="Rast P."/>
            <person name="Oberbeckmann S."/>
            <person name="Bunk B."/>
            <person name="Jeske O."/>
            <person name="Meyerdierks A."/>
            <person name="Storesund J.E."/>
            <person name="Kallscheuer N."/>
            <person name="Luecker S."/>
            <person name="Lage O.M."/>
            <person name="Pohl T."/>
            <person name="Merkel B.J."/>
            <person name="Hornburger P."/>
            <person name="Mueller R.-W."/>
            <person name="Bruemmer F."/>
            <person name="Labrenz M."/>
            <person name="Spormann A.M."/>
            <person name="Op Den Camp H."/>
            <person name="Overmann J."/>
            <person name="Amann R."/>
            <person name="Jetten M.S.M."/>
            <person name="Mascher T."/>
            <person name="Medema M.H."/>
            <person name="Devos D.P."/>
            <person name="Kaster A.-K."/>
            <person name="Ovreas L."/>
            <person name="Rohde M."/>
            <person name="Galperin M.Y."/>
            <person name="Jogler C."/>
        </authorList>
    </citation>
    <scope>NUCLEOTIDE SEQUENCE [LARGE SCALE GENOMIC DNA]</scope>
    <source>
        <strain evidence="3 4">Poly41</strain>
    </source>
</reference>
<proteinExistence type="predicted"/>
<keyword evidence="1" id="KW-0472">Membrane</keyword>